<accession>A0A8I2KMG3</accession>
<dbReference type="Gene3D" id="2.40.420.20">
    <property type="match status" value="1"/>
</dbReference>
<proteinExistence type="predicted"/>
<dbReference type="AlphaFoldDB" id="A0A8I2KMG3"/>
<keyword evidence="2" id="KW-1133">Transmembrane helix</keyword>
<feature type="coiled-coil region" evidence="1">
    <location>
        <begin position="111"/>
        <end position="138"/>
    </location>
</feature>
<evidence type="ECO:0000313" key="5">
    <source>
        <dbReference type="Proteomes" id="UP000646877"/>
    </source>
</evidence>
<evidence type="ECO:0000313" key="6">
    <source>
        <dbReference type="Proteomes" id="UP001304419"/>
    </source>
</evidence>
<protein>
    <submittedName>
        <fullName evidence="3">HlyD family efflux transporter periplasmic adaptor subunit</fullName>
    </submittedName>
</protein>
<dbReference type="Gene3D" id="1.10.287.470">
    <property type="entry name" value="Helix hairpin bin"/>
    <property type="match status" value="1"/>
</dbReference>
<evidence type="ECO:0000256" key="2">
    <source>
        <dbReference type="SAM" id="Phobius"/>
    </source>
</evidence>
<dbReference type="Gene3D" id="2.40.30.170">
    <property type="match status" value="1"/>
</dbReference>
<gene>
    <name evidence="3" type="ORF">F9Y85_15600</name>
    <name evidence="4" type="ORF">R5H13_19430</name>
</gene>
<evidence type="ECO:0000256" key="1">
    <source>
        <dbReference type="SAM" id="Coils"/>
    </source>
</evidence>
<dbReference type="Proteomes" id="UP001304419">
    <property type="component" value="Chromosome 2"/>
</dbReference>
<dbReference type="GO" id="GO:0015562">
    <property type="term" value="F:efflux transmembrane transporter activity"/>
    <property type="evidence" value="ECO:0007669"/>
    <property type="project" value="TreeGrafter"/>
</dbReference>
<reference evidence="3" key="1">
    <citation type="submission" date="2019-10" db="EMBL/GenBank/DDBJ databases">
        <authorList>
            <person name="Paulsen S."/>
        </authorList>
    </citation>
    <scope>NUCLEOTIDE SEQUENCE</scope>
    <source>
        <strain evidence="3">LMG 19692</strain>
    </source>
</reference>
<dbReference type="EMBL" id="CP137579">
    <property type="protein sequence ID" value="WOX31119.1"/>
    <property type="molecule type" value="Genomic_DNA"/>
</dbReference>
<dbReference type="RefSeq" id="WP_193522144.1">
    <property type="nucleotide sequence ID" value="NZ_CBCSDF010000009.1"/>
</dbReference>
<evidence type="ECO:0000313" key="3">
    <source>
        <dbReference type="EMBL" id="NLR22699.1"/>
    </source>
</evidence>
<evidence type="ECO:0000313" key="4">
    <source>
        <dbReference type="EMBL" id="WOX31119.1"/>
    </source>
</evidence>
<dbReference type="PANTHER" id="PTHR30469">
    <property type="entry name" value="MULTIDRUG RESISTANCE PROTEIN MDTA"/>
    <property type="match status" value="1"/>
</dbReference>
<dbReference type="Proteomes" id="UP000646877">
    <property type="component" value="Unassembled WGS sequence"/>
</dbReference>
<dbReference type="SUPFAM" id="SSF111369">
    <property type="entry name" value="HlyD-like secretion proteins"/>
    <property type="match status" value="1"/>
</dbReference>
<dbReference type="GO" id="GO:1990281">
    <property type="term" value="C:efflux pump complex"/>
    <property type="evidence" value="ECO:0007669"/>
    <property type="project" value="TreeGrafter"/>
</dbReference>
<feature type="transmembrane region" description="Helical" evidence="2">
    <location>
        <begin position="21"/>
        <end position="40"/>
    </location>
</feature>
<dbReference type="Gene3D" id="2.40.50.100">
    <property type="match status" value="1"/>
</dbReference>
<keyword evidence="2" id="KW-0472">Membrane</keyword>
<keyword evidence="6" id="KW-1185">Reference proteome</keyword>
<keyword evidence="2" id="KW-0812">Transmembrane</keyword>
<name>A0A8I2KMG3_9GAMM</name>
<keyword evidence="1" id="KW-0175">Coiled coil</keyword>
<reference evidence="4 6" key="2">
    <citation type="submission" date="2023-10" db="EMBL/GenBank/DDBJ databases">
        <title>To unveil natural product biosynthetic capacity in Pseudoalteromonas.</title>
        <authorList>
            <person name="Wang J."/>
        </authorList>
    </citation>
    <scope>NUCLEOTIDE SEQUENCE [LARGE SCALE GENOMIC DNA]</scope>
    <source>
        <strain evidence="4 6">DSM 15914</strain>
    </source>
</reference>
<feature type="coiled-coil region" evidence="1">
    <location>
        <begin position="181"/>
        <end position="233"/>
    </location>
</feature>
<dbReference type="EMBL" id="WEIA01000010">
    <property type="protein sequence ID" value="NLR22699.1"/>
    <property type="molecule type" value="Genomic_DNA"/>
</dbReference>
<organism evidence="3 5">
    <name type="scientific">Pseudoalteromonas maricaloris</name>
    <dbReference type="NCBI Taxonomy" id="184924"/>
    <lineage>
        <taxon>Bacteria</taxon>
        <taxon>Pseudomonadati</taxon>
        <taxon>Pseudomonadota</taxon>
        <taxon>Gammaproteobacteria</taxon>
        <taxon>Alteromonadales</taxon>
        <taxon>Pseudoalteromonadaceae</taxon>
        <taxon>Pseudoalteromonas</taxon>
    </lineage>
</organism>
<sequence>MIKDTSGQDEVLQTGKSKKKLGLVITGVVIIAALSAQVVFGGPNASSSVAKDRVQIAAVTFGEFTRDIAATGFVVAANAPQIYSPEQGYVSLQVKAGDSVTQGEVLATVKSPTLTNRLQQEEAELQRLSGELEGKKLDVRRQNLALNRSLDLARVELSAADREDRRAQLSIQKNLISQIDLEEAQDDLARAKLNFNHAEQEVALGKDTLAFELKSVENQLERQRLIVEELKRQVASLDVIAPVSGIVGNLLVDQNALVNANQGLMKLVDLSAYEAELQVPESYAAELGLGMAVELRIGNQNISGVLSAISPEVNNREVTTRVRFSDENIDGIRQNQRLSARILLEHKENTLMVKRGAFMSEGGHIAYKLSGDIAERIEITTGTSSISEVEVLNGLQQGDQIIISSYDAFERAPSILLR</sequence>